<sequence length="43" mass="4960">MRIAHNPARHANTYKASQDNWNEQTAKVDLQEKIIRAAAIQQK</sequence>
<evidence type="ECO:0000313" key="3">
    <source>
        <dbReference type="Proteomes" id="UP000028782"/>
    </source>
</evidence>
<accession>A0A076PYN4</accession>
<dbReference type="AlphaFoldDB" id="A0A076PYN4"/>
<protein>
    <submittedName>
        <fullName evidence="2">Uncharacterized protein</fullName>
    </submittedName>
</protein>
<dbReference type="Proteomes" id="UP000028782">
    <property type="component" value="Chromosome"/>
</dbReference>
<gene>
    <name evidence="2" type="ORF">O987_22060</name>
</gene>
<feature type="region of interest" description="Disordered" evidence="1">
    <location>
        <begin position="1"/>
        <end position="22"/>
    </location>
</feature>
<dbReference type="KEGG" id="ctes:O987_22060"/>
<evidence type="ECO:0000313" key="2">
    <source>
        <dbReference type="EMBL" id="AIJ48502.1"/>
    </source>
</evidence>
<dbReference type="EMBL" id="CP006704">
    <property type="protein sequence ID" value="AIJ48502.1"/>
    <property type="molecule type" value="Genomic_DNA"/>
</dbReference>
<proteinExistence type="predicted"/>
<name>A0A076PYN4_COMTE</name>
<evidence type="ECO:0000256" key="1">
    <source>
        <dbReference type="SAM" id="MobiDB-lite"/>
    </source>
</evidence>
<dbReference type="HOGENOM" id="CLU_3232240_0_0_4"/>
<organism evidence="2 3">
    <name type="scientific">Comamonas testosteroni TK102</name>
    <dbReference type="NCBI Taxonomy" id="1392005"/>
    <lineage>
        <taxon>Bacteria</taxon>
        <taxon>Pseudomonadati</taxon>
        <taxon>Pseudomonadota</taxon>
        <taxon>Betaproteobacteria</taxon>
        <taxon>Burkholderiales</taxon>
        <taxon>Comamonadaceae</taxon>
        <taxon>Comamonas</taxon>
    </lineage>
</organism>
<reference evidence="2 3" key="1">
    <citation type="journal article" date="2014" name="Genome Announc.">
        <title>Complete Genome Sequence of Polychlorinated Biphenyl Degrader Comamonas testosteroni TK102 (NBRC 109938).</title>
        <authorList>
            <person name="Fukuda K."/>
            <person name="Hosoyama A."/>
            <person name="Tsuchikane K."/>
            <person name="Ohji S."/>
            <person name="Yamazoe A."/>
            <person name="Fujita N."/>
            <person name="Shintani M."/>
            <person name="Kimbara K."/>
        </authorList>
    </citation>
    <scope>NUCLEOTIDE SEQUENCE [LARGE SCALE GENOMIC DNA]</scope>
    <source>
        <strain evidence="2">TK102</strain>
    </source>
</reference>